<organism evidence="4 5">
    <name type="scientific">Basidiobolus meristosporus CBS 931.73</name>
    <dbReference type="NCBI Taxonomy" id="1314790"/>
    <lineage>
        <taxon>Eukaryota</taxon>
        <taxon>Fungi</taxon>
        <taxon>Fungi incertae sedis</taxon>
        <taxon>Zoopagomycota</taxon>
        <taxon>Entomophthoromycotina</taxon>
        <taxon>Basidiobolomycetes</taxon>
        <taxon>Basidiobolales</taxon>
        <taxon>Basidiobolaceae</taxon>
        <taxon>Basidiobolus</taxon>
    </lineage>
</organism>
<reference evidence="4 5" key="1">
    <citation type="submission" date="2016-07" db="EMBL/GenBank/DDBJ databases">
        <title>Pervasive Adenine N6-methylation of Active Genes in Fungi.</title>
        <authorList>
            <consortium name="DOE Joint Genome Institute"/>
            <person name="Mondo S.J."/>
            <person name="Dannebaum R.O."/>
            <person name="Kuo R.C."/>
            <person name="Labutti K."/>
            <person name="Haridas S."/>
            <person name="Kuo A."/>
            <person name="Salamov A."/>
            <person name="Ahrendt S.R."/>
            <person name="Lipzen A."/>
            <person name="Sullivan W."/>
            <person name="Andreopoulos W.B."/>
            <person name="Clum A."/>
            <person name="Lindquist E."/>
            <person name="Daum C."/>
            <person name="Ramamoorthy G.K."/>
            <person name="Gryganskyi A."/>
            <person name="Culley D."/>
            <person name="Magnuson J.K."/>
            <person name="James T.Y."/>
            <person name="O'Malley M.A."/>
            <person name="Stajich J.E."/>
            <person name="Spatafora J.W."/>
            <person name="Visel A."/>
            <person name="Grigoriev I.V."/>
        </authorList>
    </citation>
    <scope>NUCLEOTIDE SEQUENCE [LARGE SCALE GENOMIC DNA]</scope>
    <source>
        <strain evidence="4 5">CBS 931.73</strain>
    </source>
</reference>
<evidence type="ECO:0000313" key="4">
    <source>
        <dbReference type="EMBL" id="ORX95895.1"/>
    </source>
</evidence>
<proteinExistence type="predicted"/>
<keyword evidence="1" id="KW-0175">Coiled coil</keyword>
<feature type="region of interest" description="Disordered" evidence="2">
    <location>
        <begin position="121"/>
        <end position="142"/>
    </location>
</feature>
<protein>
    <recommendedName>
        <fullName evidence="3">Up-regulated during septation protein 1 domain-containing protein</fullName>
    </recommendedName>
</protein>
<feature type="domain" description="Up-regulated during septation protein 1" evidence="3">
    <location>
        <begin position="181"/>
        <end position="293"/>
    </location>
</feature>
<dbReference type="Proteomes" id="UP000193498">
    <property type="component" value="Unassembled WGS sequence"/>
</dbReference>
<evidence type="ECO:0000259" key="3">
    <source>
        <dbReference type="Pfam" id="PF15456"/>
    </source>
</evidence>
<accession>A0A1Y1YD77</accession>
<feature type="compositionally biased region" description="Polar residues" evidence="2">
    <location>
        <begin position="89"/>
        <end position="100"/>
    </location>
</feature>
<evidence type="ECO:0000256" key="1">
    <source>
        <dbReference type="SAM" id="Coils"/>
    </source>
</evidence>
<evidence type="ECO:0000313" key="5">
    <source>
        <dbReference type="Proteomes" id="UP000193498"/>
    </source>
</evidence>
<feature type="compositionally biased region" description="Polar residues" evidence="2">
    <location>
        <begin position="129"/>
        <end position="142"/>
    </location>
</feature>
<dbReference type="InParanoid" id="A0A1Y1YD77"/>
<feature type="region of interest" description="Disordered" evidence="2">
    <location>
        <begin position="1"/>
        <end position="31"/>
    </location>
</feature>
<comment type="caution">
    <text evidence="4">The sequence shown here is derived from an EMBL/GenBank/DDBJ whole genome shotgun (WGS) entry which is preliminary data.</text>
</comment>
<feature type="region of interest" description="Disordered" evidence="2">
    <location>
        <begin position="76"/>
        <end position="100"/>
    </location>
</feature>
<evidence type="ECO:0000256" key="2">
    <source>
        <dbReference type="SAM" id="MobiDB-lite"/>
    </source>
</evidence>
<feature type="coiled-coil region" evidence="1">
    <location>
        <begin position="204"/>
        <end position="231"/>
    </location>
</feature>
<keyword evidence="5" id="KW-1185">Reference proteome</keyword>
<dbReference type="EMBL" id="MCFE01000165">
    <property type="protein sequence ID" value="ORX95895.1"/>
    <property type="molecule type" value="Genomic_DNA"/>
</dbReference>
<dbReference type="AlphaFoldDB" id="A0A1Y1YD77"/>
<name>A0A1Y1YD77_9FUNG</name>
<gene>
    <name evidence="4" type="ORF">K493DRAFT_371594</name>
</gene>
<dbReference type="Pfam" id="PF15456">
    <property type="entry name" value="Uds1"/>
    <property type="match status" value="1"/>
</dbReference>
<sequence length="709" mass="79928">MSHTRSPSSVKAIGLTKNTDSFWPSSDKRPQLTRCLTDPHLTSENHPCLPAGPSVCSKNSQSKRVTLMDISNTVKIRGSLSPSGKDKPQQQPSSLGLSLNYTDESSTASVFLDKLDKKLEDKSRKRSSPDLNSPTPELTPIPTRSSIIDVNFRPPVEAKAPRIPSFWSLLKPTEIIDDTTLLTEVAIKTCKEAAEFELLSVDELDKVRETIREIQQKIASLSDEYIREKQIREGMLSMISMFAFNANGMSNATKEFEVTDARLELTSTEILTLTKRLARFQEKLWKHTAAAILLRVNQLESQLSTKKPEESPKGSSTKLLVDALEAHILLLEKSLEILKIEYLESQTELDQAWSMSERTELENRELRLQLRKIEDALTDITHEQNREYINRWTDLLKGEKVADDTDSGIVCSGETSPTKSEYSFDAVPMPIIAMTLSERLELLHRDQQVYTCYIEKLESDVAALKEEKTSPPLKSLKDMVFRQWVNDQKVEELIDGDSNVAPTIEPPFTRVPYYLEPTLRPPSYHPGIKLSERAQSSPTLYFDSTTESKMNLLMEENEFLRIMVSESQERENTWIREELVELSGDLQTSVGSLEKEIAQIMRELIAEPCYESPVPSKCDIHDEAEIDSGIESGCESGNSSPKTPIPGPLPDYEGYFDATSTLSLLNLTFDETKLANVDDECSLGFFQLPLNTEGLDRDVKVLTPEAWIH</sequence>
<feature type="coiled-coil region" evidence="1">
    <location>
        <begin position="321"/>
        <end position="383"/>
    </location>
</feature>
<dbReference type="InterPro" id="IPR029191">
    <property type="entry name" value="Uds1"/>
</dbReference>